<evidence type="ECO:0000259" key="16">
    <source>
        <dbReference type="PROSITE" id="PS50994"/>
    </source>
</evidence>
<dbReference type="InterPro" id="IPR012337">
    <property type="entry name" value="RNaseH-like_sf"/>
</dbReference>
<accession>A0ABD0ZVV9</accession>
<evidence type="ECO:0000256" key="1">
    <source>
        <dbReference type="ARBA" id="ARBA00002180"/>
    </source>
</evidence>
<dbReference type="InterPro" id="IPR039537">
    <property type="entry name" value="Retrotran_Ty1/copia-like"/>
</dbReference>
<dbReference type="InterPro" id="IPR036397">
    <property type="entry name" value="RNaseH_sf"/>
</dbReference>
<evidence type="ECO:0000256" key="12">
    <source>
        <dbReference type="ARBA" id="ARBA00022918"/>
    </source>
</evidence>
<evidence type="ECO:0000256" key="4">
    <source>
        <dbReference type="ARBA" id="ARBA00022722"/>
    </source>
</evidence>
<evidence type="ECO:0000256" key="15">
    <source>
        <dbReference type="ARBA" id="ARBA00023172"/>
    </source>
</evidence>
<comment type="function">
    <text evidence="1">The aspartyl protease (PR) mediates the proteolytic cleavages of the Gag and Gag-Pol polyproteins after assembly of the VLP.</text>
</comment>
<protein>
    <submittedName>
        <fullName evidence="17">Retrovirus-related Pol polyprotein from transposon TNT 1-94</fullName>
    </submittedName>
</protein>
<feature type="domain" description="Integrase catalytic" evidence="16">
    <location>
        <begin position="176"/>
        <end position="267"/>
    </location>
</feature>
<dbReference type="PANTHER" id="PTHR42648">
    <property type="entry name" value="TRANSPOSASE, PUTATIVE-RELATED"/>
    <property type="match status" value="1"/>
</dbReference>
<dbReference type="InterPro" id="IPR001584">
    <property type="entry name" value="Integrase_cat-core"/>
</dbReference>
<proteinExistence type="predicted"/>
<keyword evidence="3" id="KW-0645">Protease</keyword>
<keyword evidence="15" id="KW-0233">DNA recombination</keyword>
<sequence>MTSRRDWFDTFEELNSGQVLLGDDYSVEVKGIGSINIHAQGGTVNTLTNVRYIPKLKRNLISTSTLDKLGFDHAGGKGKTRFYKNGKMGLQGTLCGSLYLLDGETVVGQSNISVTGKSAKDETVLWHRRLGHMSMKNLMILVKRGIIDKRRIGEMDFCDSCVMGKTKRLSFNIGKHNSGEALKYVHSDLWGSPSVTPSISGKQYFLSIIDDYTRKVWVFFLSVKSEAFTKFCEWKKLVENQINKKVKCLRTDNGLEFVSKDFDGFCK</sequence>
<dbReference type="Gene3D" id="3.30.420.10">
    <property type="entry name" value="Ribonuclease H-like superfamily/Ribonuclease H"/>
    <property type="match status" value="1"/>
</dbReference>
<reference evidence="17 18" key="1">
    <citation type="submission" date="2024-04" db="EMBL/GenBank/DDBJ databases">
        <title>Genome assembly C_amara_ONT_v2.</title>
        <authorList>
            <person name="Yant L."/>
            <person name="Moore C."/>
            <person name="Slenker M."/>
        </authorList>
    </citation>
    <scope>NUCLEOTIDE SEQUENCE [LARGE SCALE GENOMIC DNA]</scope>
    <source>
        <tissue evidence="17">Leaf</tissue>
    </source>
</reference>
<dbReference type="Pfam" id="PF13976">
    <property type="entry name" value="gag_pre-integrs"/>
    <property type="match status" value="1"/>
</dbReference>
<keyword evidence="4" id="KW-0540">Nuclease</keyword>
<keyword evidence="5" id="KW-0479">Metal-binding</keyword>
<evidence type="ECO:0000256" key="13">
    <source>
        <dbReference type="ARBA" id="ARBA00022932"/>
    </source>
</evidence>
<evidence type="ECO:0000256" key="3">
    <source>
        <dbReference type="ARBA" id="ARBA00022670"/>
    </source>
</evidence>
<keyword evidence="9" id="KW-0067">ATP-binding</keyword>
<evidence type="ECO:0000256" key="10">
    <source>
        <dbReference type="ARBA" id="ARBA00022842"/>
    </source>
</evidence>
<keyword evidence="13" id="KW-0808">Transferase</keyword>
<dbReference type="GO" id="GO:0004519">
    <property type="term" value="F:endonuclease activity"/>
    <property type="evidence" value="ECO:0007669"/>
    <property type="project" value="UniProtKB-KW"/>
</dbReference>
<evidence type="ECO:0000256" key="9">
    <source>
        <dbReference type="ARBA" id="ARBA00022840"/>
    </source>
</evidence>
<dbReference type="InterPro" id="IPR025724">
    <property type="entry name" value="GAG-pre-integrase_dom"/>
</dbReference>
<keyword evidence="18" id="KW-1185">Reference proteome</keyword>
<dbReference type="InterPro" id="IPR054722">
    <property type="entry name" value="PolX-like_BBD"/>
</dbReference>
<name>A0ABD0ZVV9_CARAN</name>
<dbReference type="GO" id="GO:0003964">
    <property type="term" value="F:RNA-directed DNA polymerase activity"/>
    <property type="evidence" value="ECO:0007669"/>
    <property type="project" value="UniProtKB-KW"/>
</dbReference>
<evidence type="ECO:0000313" key="17">
    <source>
        <dbReference type="EMBL" id="KAL1198006.1"/>
    </source>
</evidence>
<keyword evidence="8" id="KW-0378">Hydrolase</keyword>
<keyword evidence="12" id="KW-0695">RNA-directed DNA polymerase</keyword>
<dbReference type="GO" id="GO:0003887">
    <property type="term" value="F:DNA-directed DNA polymerase activity"/>
    <property type="evidence" value="ECO:0007669"/>
    <property type="project" value="UniProtKB-KW"/>
</dbReference>
<keyword evidence="14" id="KW-0917">Virion maturation</keyword>
<keyword evidence="10" id="KW-0460">Magnesium</keyword>
<dbReference type="Pfam" id="PF22936">
    <property type="entry name" value="Pol_BBD"/>
    <property type="match status" value="1"/>
</dbReference>
<organism evidence="17 18">
    <name type="scientific">Cardamine amara subsp. amara</name>
    <dbReference type="NCBI Taxonomy" id="228776"/>
    <lineage>
        <taxon>Eukaryota</taxon>
        <taxon>Viridiplantae</taxon>
        <taxon>Streptophyta</taxon>
        <taxon>Embryophyta</taxon>
        <taxon>Tracheophyta</taxon>
        <taxon>Spermatophyta</taxon>
        <taxon>Magnoliopsida</taxon>
        <taxon>eudicotyledons</taxon>
        <taxon>Gunneridae</taxon>
        <taxon>Pentapetalae</taxon>
        <taxon>rosids</taxon>
        <taxon>malvids</taxon>
        <taxon>Brassicales</taxon>
        <taxon>Brassicaceae</taxon>
        <taxon>Cardamineae</taxon>
        <taxon>Cardamine</taxon>
    </lineage>
</organism>
<keyword evidence="13" id="KW-0548">Nucleotidyltransferase</keyword>
<gene>
    <name evidence="17" type="ORF">V5N11_027630</name>
</gene>
<dbReference type="Pfam" id="PF00665">
    <property type="entry name" value="rve"/>
    <property type="match status" value="1"/>
</dbReference>
<dbReference type="GO" id="GO:0005524">
    <property type="term" value="F:ATP binding"/>
    <property type="evidence" value="ECO:0007669"/>
    <property type="project" value="UniProtKB-KW"/>
</dbReference>
<evidence type="ECO:0000256" key="14">
    <source>
        <dbReference type="ARBA" id="ARBA00023113"/>
    </source>
</evidence>
<dbReference type="AlphaFoldDB" id="A0ABD0ZVV9"/>
<keyword evidence="11" id="KW-0229">DNA integration</keyword>
<dbReference type="EMBL" id="JBANAX010000677">
    <property type="protein sequence ID" value="KAL1198006.1"/>
    <property type="molecule type" value="Genomic_DNA"/>
</dbReference>
<dbReference type="GO" id="GO:0046872">
    <property type="term" value="F:metal ion binding"/>
    <property type="evidence" value="ECO:0007669"/>
    <property type="project" value="UniProtKB-KW"/>
</dbReference>
<dbReference type="SUPFAM" id="SSF53098">
    <property type="entry name" value="Ribonuclease H-like"/>
    <property type="match status" value="1"/>
</dbReference>
<evidence type="ECO:0000256" key="8">
    <source>
        <dbReference type="ARBA" id="ARBA00022801"/>
    </source>
</evidence>
<dbReference type="GO" id="GO:0006310">
    <property type="term" value="P:DNA recombination"/>
    <property type="evidence" value="ECO:0007669"/>
    <property type="project" value="UniProtKB-KW"/>
</dbReference>
<comment type="caution">
    <text evidence="17">The sequence shown here is derived from an EMBL/GenBank/DDBJ whole genome shotgun (WGS) entry which is preliminary data.</text>
</comment>
<evidence type="ECO:0000256" key="11">
    <source>
        <dbReference type="ARBA" id="ARBA00022908"/>
    </source>
</evidence>
<evidence type="ECO:0000256" key="2">
    <source>
        <dbReference type="ARBA" id="ARBA00022612"/>
    </source>
</evidence>
<dbReference type="GO" id="GO:0008233">
    <property type="term" value="F:peptidase activity"/>
    <property type="evidence" value="ECO:0007669"/>
    <property type="project" value="UniProtKB-KW"/>
</dbReference>
<evidence type="ECO:0000256" key="7">
    <source>
        <dbReference type="ARBA" id="ARBA00022759"/>
    </source>
</evidence>
<evidence type="ECO:0000256" key="6">
    <source>
        <dbReference type="ARBA" id="ARBA00022741"/>
    </source>
</evidence>
<keyword evidence="7" id="KW-0255">Endonuclease</keyword>
<keyword evidence="6" id="KW-0547">Nucleotide-binding</keyword>
<keyword evidence="2" id="KW-1188">Viral release from host cell</keyword>
<dbReference type="GO" id="GO:0015074">
    <property type="term" value="P:DNA integration"/>
    <property type="evidence" value="ECO:0007669"/>
    <property type="project" value="UniProtKB-KW"/>
</dbReference>
<dbReference type="PROSITE" id="PS50994">
    <property type="entry name" value="INTEGRASE"/>
    <property type="match status" value="1"/>
</dbReference>
<keyword evidence="13" id="KW-0239">DNA-directed DNA polymerase</keyword>
<evidence type="ECO:0000313" key="18">
    <source>
        <dbReference type="Proteomes" id="UP001558713"/>
    </source>
</evidence>
<dbReference type="GO" id="GO:0006508">
    <property type="term" value="P:proteolysis"/>
    <property type="evidence" value="ECO:0007669"/>
    <property type="project" value="UniProtKB-KW"/>
</dbReference>
<dbReference type="PANTHER" id="PTHR42648:SF11">
    <property type="entry name" value="TRANSPOSON TY4-P GAG-POL POLYPROTEIN"/>
    <property type="match status" value="1"/>
</dbReference>
<dbReference type="Proteomes" id="UP001558713">
    <property type="component" value="Unassembled WGS sequence"/>
</dbReference>
<evidence type="ECO:0000256" key="5">
    <source>
        <dbReference type="ARBA" id="ARBA00022723"/>
    </source>
</evidence>